<feature type="domain" description="EF hand associated type-2" evidence="4">
    <location>
        <begin position="245"/>
        <end position="302"/>
    </location>
</feature>
<dbReference type="GO" id="GO:0007264">
    <property type="term" value="P:small GTPase-mediated signal transduction"/>
    <property type="evidence" value="ECO:0007669"/>
    <property type="project" value="InterPro"/>
</dbReference>
<evidence type="ECO:0000259" key="4">
    <source>
        <dbReference type="Pfam" id="PF08356"/>
    </source>
</evidence>
<feature type="region of interest" description="Disordered" evidence="3">
    <location>
        <begin position="368"/>
        <end position="406"/>
    </location>
</feature>
<feature type="compositionally biased region" description="Acidic residues" evidence="3">
    <location>
        <begin position="554"/>
        <end position="567"/>
    </location>
</feature>
<protein>
    <submittedName>
        <fullName evidence="5">Miro-related GTP-ase 1</fullName>
    </submittedName>
</protein>
<feature type="compositionally biased region" description="Gly residues" evidence="3">
    <location>
        <begin position="570"/>
        <end position="586"/>
    </location>
</feature>
<dbReference type="STRING" id="2880.D8LB08"/>
<dbReference type="InterPro" id="IPR001806">
    <property type="entry name" value="Small_GTPase"/>
</dbReference>
<feature type="compositionally biased region" description="Polar residues" evidence="3">
    <location>
        <begin position="534"/>
        <end position="547"/>
    </location>
</feature>
<dbReference type="InParanoid" id="D8LB08"/>
<dbReference type="GO" id="GO:0003924">
    <property type="term" value="F:GTPase activity"/>
    <property type="evidence" value="ECO:0007669"/>
    <property type="project" value="InterPro"/>
</dbReference>
<dbReference type="InterPro" id="IPR013567">
    <property type="entry name" value="EF_hand_assoc_2"/>
</dbReference>
<dbReference type="GO" id="GO:0005525">
    <property type="term" value="F:GTP binding"/>
    <property type="evidence" value="ECO:0007669"/>
    <property type="project" value="UniProtKB-KW"/>
</dbReference>
<dbReference type="EMBL" id="FN649726">
    <property type="protein sequence ID" value="CBN76517.1"/>
    <property type="molecule type" value="Genomic_DNA"/>
</dbReference>
<evidence type="ECO:0000256" key="3">
    <source>
        <dbReference type="SAM" id="MobiDB-lite"/>
    </source>
</evidence>
<keyword evidence="6" id="KW-1185">Reference proteome</keyword>
<name>D8LB08_ECTSI</name>
<evidence type="ECO:0000256" key="2">
    <source>
        <dbReference type="ARBA" id="ARBA00023134"/>
    </source>
</evidence>
<dbReference type="eggNOG" id="KOG1707">
    <property type="taxonomic scope" value="Eukaryota"/>
</dbReference>
<dbReference type="PRINTS" id="PR00449">
    <property type="entry name" value="RASTRNSFRMNG"/>
</dbReference>
<dbReference type="OrthoDB" id="10020961at2759"/>
<dbReference type="Pfam" id="PF08356">
    <property type="entry name" value="EF_assoc_2"/>
    <property type="match status" value="1"/>
</dbReference>
<proteinExistence type="predicted"/>
<accession>D8LB08</accession>
<evidence type="ECO:0000313" key="6">
    <source>
        <dbReference type="Proteomes" id="UP000002630"/>
    </source>
</evidence>
<sequence length="863" mass="92237">MKDHVRILVCGDDGVGKSTFIGTLIARNFAHEVPAVMSDVHIPPEENDDQVFCTITDSSALPRDRQQLVEKMQSAESVLVLYDVQRPETLTHLDTFWLPLIEANAEDVPVVIVRNKMDTLVAEGDLGEQRSVDLERQMEPLEKRYRCFHVSLECSSVSGMGINQAFYHGRTAALYPRAPLYNAEEGRLCPRFDRAMRRLFRIHDVDRDGLLRNDELNAFQFHAFRLLLSDSDLESLRKILGRLASEGGEDVEKFVQEERGGNPKGFTEAGFLRLIQLFIDKKQMKAPWQAMSSHHYDEELVLVVPSEMTDPPPGKANAQDQVLSPQAHKFLLELFKQFSEEREGGDGLDASPPRLLAEEGQAKVFSVIPDPTCAPWDPPRSLGEEESSEEEGQGQEEAGGGGAVFSMPPFARLGRAPGAGRALTAEGWIAHWQMLALHSPVLLRSHLFYVGFGGHAEEMLVDKSSQLTYRAAATTETSPRRSGARGRQPSVMEVFVLGSRGCGKSRLIKGLRLGDDLRSNQQPSSGGNVPRASATASGGQASEQGPSESGVGLDTEEGEEASPEDEAFLGPGGGSAGGGGGGGVSGGEEDWEMVAEAEVPETCCGFAVLADAAGSPSAAGFSGSSSSSSSSYGSSLSVAVTEVPESYTDTFVEDQAWRCDLALLVFDPSSRESIDFIMPLLADIPQGVPRLLVSCESSRGVNPSLVRIAQQKCKELELSPVVAVNPCTGLGLEGDGQLRQKITGPVCKGMLPFEERHRKADRNRKIYIAVAALAVAAGLVYAVSSSTEQSASAAANLADTGGSGSRGAGWESGVGGALRAPMRAAKRAAAAAADYWRRWRSGRSGGGGEVLGGYVGAVGGGSI</sequence>
<feature type="compositionally biased region" description="Acidic residues" evidence="3">
    <location>
        <begin position="384"/>
        <end position="394"/>
    </location>
</feature>
<dbReference type="InterPro" id="IPR027417">
    <property type="entry name" value="P-loop_NTPase"/>
</dbReference>
<dbReference type="EMBL" id="FN647682">
    <property type="protein sequence ID" value="CBN76517.1"/>
    <property type="molecule type" value="Genomic_DNA"/>
</dbReference>
<dbReference type="Pfam" id="PF00071">
    <property type="entry name" value="Ras"/>
    <property type="match status" value="1"/>
</dbReference>
<dbReference type="AlphaFoldDB" id="D8LB08"/>
<organism evidence="5 6">
    <name type="scientific">Ectocarpus siliculosus</name>
    <name type="common">Brown alga</name>
    <name type="synonym">Conferva siliculosa</name>
    <dbReference type="NCBI Taxonomy" id="2880"/>
    <lineage>
        <taxon>Eukaryota</taxon>
        <taxon>Sar</taxon>
        <taxon>Stramenopiles</taxon>
        <taxon>Ochrophyta</taxon>
        <taxon>PX clade</taxon>
        <taxon>Phaeophyceae</taxon>
        <taxon>Ectocarpales</taxon>
        <taxon>Ectocarpaceae</taxon>
        <taxon>Ectocarpus</taxon>
    </lineage>
</organism>
<dbReference type="Proteomes" id="UP000002630">
    <property type="component" value="Linkage Group LG01"/>
</dbReference>
<dbReference type="SUPFAM" id="SSF52540">
    <property type="entry name" value="P-loop containing nucleoside triphosphate hydrolases"/>
    <property type="match status" value="1"/>
</dbReference>
<gene>
    <name evidence="5" type="ORF">Esi_0000_0141</name>
</gene>
<dbReference type="SMART" id="SM00175">
    <property type="entry name" value="RAB"/>
    <property type="match status" value="1"/>
</dbReference>
<reference evidence="5 6" key="1">
    <citation type="journal article" date="2010" name="Nature">
        <title>The Ectocarpus genome and the independent evolution of multicellularity in brown algae.</title>
        <authorList>
            <person name="Cock J.M."/>
            <person name="Sterck L."/>
            <person name="Rouze P."/>
            <person name="Scornet D."/>
            <person name="Allen A.E."/>
            <person name="Amoutzias G."/>
            <person name="Anthouard V."/>
            <person name="Artiguenave F."/>
            <person name="Aury J.M."/>
            <person name="Badger J.H."/>
            <person name="Beszteri B."/>
            <person name="Billiau K."/>
            <person name="Bonnet E."/>
            <person name="Bothwell J.H."/>
            <person name="Bowler C."/>
            <person name="Boyen C."/>
            <person name="Brownlee C."/>
            <person name="Carrano C.J."/>
            <person name="Charrier B."/>
            <person name="Cho G.Y."/>
            <person name="Coelho S.M."/>
            <person name="Collen J."/>
            <person name="Corre E."/>
            <person name="Da Silva C."/>
            <person name="Delage L."/>
            <person name="Delaroque N."/>
            <person name="Dittami S.M."/>
            <person name="Doulbeau S."/>
            <person name="Elias M."/>
            <person name="Farnham G."/>
            <person name="Gachon C.M."/>
            <person name="Gschloessl B."/>
            <person name="Heesch S."/>
            <person name="Jabbari K."/>
            <person name="Jubin C."/>
            <person name="Kawai H."/>
            <person name="Kimura K."/>
            <person name="Kloareg B."/>
            <person name="Kupper F.C."/>
            <person name="Lang D."/>
            <person name="Le Bail A."/>
            <person name="Leblanc C."/>
            <person name="Lerouge P."/>
            <person name="Lohr M."/>
            <person name="Lopez P.J."/>
            <person name="Martens C."/>
            <person name="Maumus F."/>
            <person name="Michel G."/>
            <person name="Miranda-Saavedra D."/>
            <person name="Morales J."/>
            <person name="Moreau H."/>
            <person name="Motomura T."/>
            <person name="Nagasato C."/>
            <person name="Napoli C.A."/>
            <person name="Nelson D.R."/>
            <person name="Nyvall-Collen P."/>
            <person name="Peters A.F."/>
            <person name="Pommier C."/>
            <person name="Potin P."/>
            <person name="Poulain J."/>
            <person name="Quesneville H."/>
            <person name="Read B."/>
            <person name="Rensing S.A."/>
            <person name="Ritter A."/>
            <person name="Rousvoal S."/>
            <person name="Samanta M."/>
            <person name="Samson G."/>
            <person name="Schroeder D.C."/>
            <person name="Segurens B."/>
            <person name="Strittmatter M."/>
            <person name="Tonon T."/>
            <person name="Tregear J.W."/>
            <person name="Valentin K."/>
            <person name="von Dassow P."/>
            <person name="Yamagishi T."/>
            <person name="Van de Peer Y."/>
            <person name="Wincker P."/>
        </authorList>
    </citation>
    <scope>NUCLEOTIDE SEQUENCE [LARGE SCALE GENOMIC DNA]</scope>
    <source>
        <strain evidence="6">Ec32 / CCAP1310/4</strain>
    </source>
</reference>
<dbReference type="PANTHER" id="PTHR24072">
    <property type="entry name" value="RHO FAMILY GTPASE"/>
    <property type="match status" value="1"/>
</dbReference>
<evidence type="ECO:0000313" key="5">
    <source>
        <dbReference type="EMBL" id="CBN76517.1"/>
    </source>
</evidence>
<feature type="region of interest" description="Disordered" evidence="3">
    <location>
        <begin position="513"/>
        <end position="588"/>
    </location>
</feature>
<evidence type="ECO:0000256" key="1">
    <source>
        <dbReference type="ARBA" id="ARBA00022741"/>
    </source>
</evidence>
<dbReference type="InterPro" id="IPR003578">
    <property type="entry name" value="Small_GTPase_Rho"/>
</dbReference>
<keyword evidence="2" id="KW-0342">GTP-binding</keyword>
<dbReference type="Gene3D" id="3.40.50.300">
    <property type="entry name" value="P-loop containing nucleotide triphosphate hydrolases"/>
    <property type="match status" value="1"/>
</dbReference>
<keyword evidence="1" id="KW-0547">Nucleotide-binding</keyword>
<dbReference type="Gene3D" id="1.10.238.10">
    <property type="entry name" value="EF-hand"/>
    <property type="match status" value="2"/>
</dbReference>